<evidence type="ECO:0000313" key="1">
    <source>
        <dbReference type="EMBL" id="VFR39552.1"/>
    </source>
</evidence>
<dbReference type="EMBL" id="CAADIA010000013">
    <property type="protein sequence ID" value="VFR39552.1"/>
    <property type="molecule type" value="Genomic_DNA"/>
</dbReference>
<organism evidence="1">
    <name type="scientific">plant metagenome</name>
    <dbReference type="NCBI Taxonomy" id="1297885"/>
    <lineage>
        <taxon>unclassified sequences</taxon>
        <taxon>metagenomes</taxon>
        <taxon>organismal metagenomes</taxon>
    </lineage>
</organism>
<reference evidence="1" key="1">
    <citation type="submission" date="2019-03" db="EMBL/GenBank/DDBJ databases">
        <authorList>
            <person name="Danneels B."/>
        </authorList>
    </citation>
    <scope>NUCLEOTIDE SEQUENCE</scope>
</reference>
<dbReference type="AlphaFoldDB" id="A0A484QMY0"/>
<protein>
    <submittedName>
        <fullName evidence="1">Uncharacterized protein</fullName>
    </submittedName>
</protein>
<proteinExistence type="predicted"/>
<name>A0A484QMY0_9ZZZZ</name>
<gene>
    <name evidence="1" type="ORF">ANK1_2780</name>
</gene>
<accession>A0A484QMY0</accession>
<sequence>MMRAADVWVINNRGKAAKITASSDATTYYLDDVVVTEKQYAEYERMMHTHIKREAKCARLIRNRQFQLTRLFHHYKQETKNPIPDWEKEAYEHQEAIHKRQDRHSQ</sequence>